<dbReference type="EMBL" id="AJWY01013410">
    <property type="protein sequence ID" value="EKC47192.1"/>
    <property type="molecule type" value="Genomic_DNA"/>
</dbReference>
<dbReference type="AlphaFoldDB" id="K1REQ7"/>
<sequence length="112" mass="12717">THSLSGDLITEPWITLRQVIEKLPALRAEKGKNADKHNSLHKVPLLDAKKLWWLDNTPEGNTAFNNQCVNPSCRFSGNTLHCAKHNSEGINKFNEDTPLYCENADHCFHVHM</sequence>
<evidence type="ECO:0000313" key="1">
    <source>
        <dbReference type="EMBL" id="EKC47192.1"/>
    </source>
</evidence>
<comment type="caution">
    <text evidence="1">The sequence shown here is derived from an EMBL/GenBank/DDBJ whole genome shotgun (WGS) entry which is preliminary data.</text>
</comment>
<accession>K1REQ7</accession>
<dbReference type="GO" id="GO:0008168">
    <property type="term" value="F:methyltransferase activity"/>
    <property type="evidence" value="ECO:0007669"/>
    <property type="project" value="UniProtKB-KW"/>
</dbReference>
<name>K1REQ7_9ZZZZ</name>
<protein>
    <submittedName>
        <fullName evidence="1">C-5 cytosine-specific DNA methylase family protein</fullName>
    </submittedName>
</protein>
<keyword evidence="1" id="KW-0489">Methyltransferase</keyword>
<reference evidence="1" key="1">
    <citation type="journal article" date="2013" name="Environ. Microbiol.">
        <title>Microbiota from the distal guts of lean and obese adolescents exhibit partial functional redundancy besides clear differences in community structure.</title>
        <authorList>
            <person name="Ferrer M."/>
            <person name="Ruiz A."/>
            <person name="Lanza F."/>
            <person name="Haange S.B."/>
            <person name="Oberbach A."/>
            <person name="Till H."/>
            <person name="Bargiela R."/>
            <person name="Campoy C."/>
            <person name="Segura M.T."/>
            <person name="Richter M."/>
            <person name="von Bergen M."/>
            <person name="Seifert J."/>
            <person name="Suarez A."/>
        </authorList>
    </citation>
    <scope>NUCLEOTIDE SEQUENCE</scope>
</reference>
<keyword evidence="1" id="KW-0808">Transferase</keyword>
<proteinExistence type="predicted"/>
<gene>
    <name evidence="1" type="ORF">LEA_19505</name>
</gene>
<dbReference type="GO" id="GO:0032259">
    <property type="term" value="P:methylation"/>
    <property type="evidence" value="ECO:0007669"/>
    <property type="project" value="UniProtKB-KW"/>
</dbReference>
<organism evidence="1">
    <name type="scientific">human gut metagenome</name>
    <dbReference type="NCBI Taxonomy" id="408170"/>
    <lineage>
        <taxon>unclassified sequences</taxon>
        <taxon>metagenomes</taxon>
        <taxon>organismal metagenomes</taxon>
    </lineage>
</organism>
<feature type="non-terminal residue" evidence="1">
    <location>
        <position position="1"/>
    </location>
</feature>